<feature type="binding site" evidence="11">
    <location>
        <position position="192"/>
    </location>
    <ligand>
        <name>substrate</name>
    </ligand>
</feature>
<comment type="catalytic activity">
    <reaction evidence="10 11">
        <text>(S)-dihydroorotate + a quinone = orotate + a quinol</text>
        <dbReference type="Rhea" id="RHEA:30187"/>
        <dbReference type="ChEBI" id="CHEBI:24646"/>
        <dbReference type="ChEBI" id="CHEBI:30839"/>
        <dbReference type="ChEBI" id="CHEBI:30864"/>
        <dbReference type="ChEBI" id="CHEBI:132124"/>
        <dbReference type="EC" id="1.3.5.2"/>
    </reaction>
</comment>
<comment type="subunit">
    <text evidence="11">Monomer.</text>
</comment>
<gene>
    <name evidence="11" type="primary">pyrD</name>
    <name evidence="13" type="ORF">AsFPU1_3705</name>
</gene>
<dbReference type="OrthoDB" id="9802377at2"/>
<organism evidence="13 14">
    <name type="scientific">Aphanothece sacrum FPU1</name>
    <dbReference type="NCBI Taxonomy" id="1920663"/>
    <lineage>
        <taxon>Bacteria</taxon>
        <taxon>Bacillati</taxon>
        <taxon>Cyanobacteriota</taxon>
        <taxon>Cyanophyceae</taxon>
        <taxon>Oscillatoriophycideae</taxon>
        <taxon>Chroococcales</taxon>
        <taxon>Aphanothecaceae</taxon>
        <taxon>Aphanothece</taxon>
    </lineage>
</organism>
<dbReference type="GO" id="GO:0005886">
    <property type="term" value="C:plasma membrane"/>
    <property type="evidence" value="ECO:0007669"/>
    <property type="project" value="UniProtKB-SubCell"/>
</dbReference>
<dbReference type="EMBL" id="BDQK01000016">
    <property type="protein sequence ID" value="GBF82277.1"/>
    <property type="molecule type" value="Genomic_DNA"/>
</dbReference>
<feature type="binding site" evidence="11">
    <location>
        <begin position="259"/>
        <end position="260"/>
    </location>
    <ligand>
        <name>substrate</name>
    </ligand>
</feature>
<dbReference type="HAMAP" id="MF_00225">
    <property type="entry name" value="DHO_dh_type2"/>
    <property type="match status" value="1"/>
</dbReference>
<accession>A0A401ILZ2</accession>
<keyword evidence="7 11" id="KW-0665">Pyrimidine biosynthesis</keyword>
<dbReference type="InterPro" id="IPR005720">
    <property type="entry name" value="Dihydroorotate_DH_cat"/>
</dbReference>
<dbReference type="Gene3D" id="3.20.20.70">
    <property type="entry name" value="Aldolase class I"/>
    <property type="match status" value="1"/>
</dbReference>
<comment type="caution">
    <text evidence="13">The sequence shown here is derived from an EMBL/GenBank/DDBJ whole genome shotgun (WGS) entry which is preliminary data.</text>
</comment>
<evidence type="ECO:0000256" key="6">
    <source>
        <dbReference type="ARBA" id="ARBA00022643"/>
    </source>
</evidence>
<dbReference type="PROSITE" id="PS00911">
    <property type="entry name" value="DHODEHASE_1"/>
    <property type="match status" value="1"/>
</dbReference>
<evidence type="ECO:0000256" key="11">
    <source>
        <dbReference type="HAMAP-Rule" id="MF_00225"/>
    </source>
</evidence>
<dbReference type="RefSeq" id="WP_124978550.1">
    <property type="nucleotide sequence ID" value="NZ_BDQK01000016.1"/>
</dbReference>
<dbReference type="SUPFAM" id="SSF51395">
    <property type="entry name" value="FMN-linked oxidoreductases"/>
    <property type="match status" value="1"/>
</dbReference>
<evidence type="ECO:0000256" key="2">
    <source>
        <dbReference type="ARBA" id="ARBA00004370"/>
    </source>
</evidence>
<feature type="binding site" evidence="11">
    <location>
        <position position="197"/>
    </location>
    <ligand>
        <name>substrate</name>
    </ligand>
</feature>
<feature type="binding site" evidence="11">
    <location>
        <position position="258"/>
    </location>
    <ligand>
        <name>FMN</name>
        <dbReference type="ChEBI" id="CHEBI:58210"/>
    </ligand>
</feature>
<keyword evidence="14" id="KW-1185">Reference proteome</keyword>
<feature type="binding site" evidence="11">
    <location>
        <begin position="338"/>
        <end position="339"/>
    </location>
    <ligand>
        <name>FMN</name>
        <dbReference type="ChEBI" id="CHEBI:58210"/>
    </ligand>
</feature>
<evidence type="ECO:0000256" key="8">
    <source>
        <dbReference type="ARBA" id="ARBA00023002"/>
    </source>
</evidence>
<dbReference type="NCBIfam" id="TIGR01036">
    <property type="entry name" value="pyrD_sub2"/>
    <property type="match status" value="1"/>
</dbReference>
<keyword evidence="5 11" id="KW-0285">Flavoprotein</keyword>
<evidence type="ECO:0000256" key="3">
    <source>
        <dbReference type="ARBA" id="ARBA00005161"/>
    </source>
</evidence>
<protein>
    <recommendedName>
        <fullName evidence="11">Dihydroorotate dehydrogenase (quinone)</fullName>
        <ecNumber evidence="11">1.3.5.2</ecNumber>
    </recommendedName>
    <alternativeName>
        <fullName evidence="11">DHOdehase</fullName>
        <shortName evidence="11">DHOD</shortName>
        <shortName evidence="11">DHODase</shortName>
    </alternativeName>
    <alternativeName>
        <fullName evidence="11">Dihydroorotate oxidase</fullName>
    </alternativeName>
</protein>
<evidence type="ECO:0000256" key="4">
    <source>
        <dbReference type="ARBA" id="ARBA00005359"/>
    </source>
</evidence>
<evidence type="ECO:0000256" key="9">
    <source>
        <dbReference type="ARBA" id="ARBA00023136"/>
    </source>
</evidence>
<dbReference type="PANTHER" id="PTHR48109">
    <property type="entry name" value="DIHYDROOROTATE DEHYDROGENASE (QUINONE), MITOCHONDRIAL-RELATED"/>
    <property type="match status" value="1"/>
</dbReference>
<dbReference type="NCBIfam" id="NF003651">
    <property type="entry name" value="PRK05286.2-4"/>
    <property type="match status" value="1"/>
</dbReference>
<dbReference type="GO" id="GO:0106430">
    <property type="term" value="F:dihydroorotate dehydrogenase (quinone) activity"/>
    <property type="evidence" value="ECO:0007669"/>
    <property type="project" value="UniProtKB-EC"/>
</dbReference>
<dbReference type="GO" id="GO:0005737">
    <property type="term" value="C:cytoplasm"/>
    <property type="evidence" value="ECO:0007669"/>
    <property type="project" value="InterPro"/>
</dbReference>
<evidence type="ECO:0000256" key="5">
    <source>
        <dbReference type="ARBA" id="ARBA00022630"/>
    </source>
</evidence>
<evidence type="ECO:0000313" key="13">
    <source>
        <dbReference type="EMBL" id="GBF82277.1"/>
    </source>
</evidence>
<name>A0A401ILZ2_APHSA</name>
<evidence type="ECO:0000256" key="10">
    <source>
        <dbReference type="ARBA" id="ARBA00048639"/>
    </source>
</evidence>
<comment type="caution">
    <text evidence="11">Lacks conserved residue(s) required for the propagation of feature annotation.</text>
</comment>
<dbReference type="PROSITE" id="PS00912">
    <property type="entry name" value="DHODEHASE_2"/>
    <property type="match status" value="1"/>
</dbReference>
<evidence type="ECO:0000256" key="7">
    <source>
        <dbReference type="ARBA" id="ARBA00022975"/>
    </source>
</evidence>
<keyword evidence="11" id="KW-1003">Cell membrane</keyword>
<feature type="binding site" evidence="11">
    <location>
        <position position="230"/>
    </location>
    <ligand>
        <name>FMN</name>
        <dbReference type="ChEBI" id="CHEBI:58210"/>
    </ligand>
</feature>
<feature type="binding site" evidence="11">
    <location>
        <position position="317"/>
    </location>
    <ligand>
        <name>FMN</name>
        <dbReference type="ChEBI" id="CHEBI:58210"/>
    </ligand>
</feature>
<comment type="pathway">
    <text evidence="3 11">Pyrimidine metabolism; UMP biosynthesis via de novo pathway; orotate from (S)-dihydroorotate (quinone route): step 1/1.</text>
</comment>
<evidence type="ECO:0000256" key="1">
    <source>
        <dbReference type="ARBA" id="ARBA00003125"/>
    </source>
</evidence>
<dbReference type="PANTHER" id="PTHR48109:SF4">
    <property type="entry name" value="DIHYDROOROTATE DEHYDROGENASE (QUINONE), MITOCHONDRIAL"/>
    <property type="match status" value="1"/>
</dbReference>
<feature type="active site" description="Nucleophile" evidence="11">
    <location>
        <position position="195"/>
    </location>
</feature>
<dbReference type="CDD" id="cd04738">
    <property type="entry name" value="DHOD_2_like"/>
    <property type="match status" value="1"/>
</dbReference>
<feature type="binding site" evidence="11">
    <location>
        <position position="288"/>
    </location>
    <ligand>
        <name>FMN</name>
        <dbReference type="ChEBI" id="CHEBI:58210"/>
    </ligand>
</feature>
<feature type="binding site" evidence="11">
    <location>
        <position position="102"/>
    </location>
    <ligand>
        <name>FMN</name>
        <dbReference type="ChEBI" id="CHEBI:58210"/>
    </ligand>
</feature>
<feature type="binding site" evidence="11">
    <location>
        <position position="192"/>
    </location>
    <ligand>
        <name>FMN</name>
        <dbReference type="ChEBI" id="CHEBI:58210"/>
    </ligand>
</feature>
<comment type="similarity">
    <text evidence="4 11">Belongs to the dihydroorotate dehydrogenase family. Type 2 subfamily.</text>
</comment>
<evidence type="ECO:0000259" key="12">
    <source>
        <dbReference type="Pfam" id="PF01180"/>
    </source>
</evidence>
<sequence>MFNFSQLFYPLLLATTKNNPESAHKQLLNTFNRLDYTRKTPWGQWIFSQMSDTFCVNDPRLQQTLWGLNFSNPIGLAAGCDKDGIAAGIWSHLGFGFAEIGAVTLHSQSGNPPPRLFRLPLDKAALNRLGANNQGAEIIAKTLQNTWQRHPRNIPIGINLCKSKITPLEGAAEDYLGSFCYLENWADYFVVNVSSPNTPGLRSLQEGEQLNTILQTLQAANKQQKPLFVKISPDLEWDAIATIINLSQTHNLTGIIATNTTIKREKLNTKILDKTGNKIEEEAGGISGIPIQKRSTDIIRFIYQETQGKLPIIGVGGIFSTGDAWEKITAGASLLQLYTGWIYQGPWLIPQILQGLVSKLEKEGLSHISEAIGKTAFIK</sequence>
<dbReference type="AlphaFoldDB" id="A0A401ILZ2"/>
<dbReference type="GO" id="GO:0044205">
    <property type="term" value="P:'de novo' UMP biosynthetic process"/>
    <property type="evidence" value="ECO:0007669"/>
    <property type="project" value="UniProtKB-UniRule"/>
</dbReference>
<dbReference type="UniPathway" id="UPA00070">
    <property type="reaction ID" value="UER00946"/>
</dbReference>
<dbReference type="InterPro" id="IPR013785">
    <property type="entry name" value="Aldolase_TIM"/>
</dbReference>
<dbReference type="GO" id="GO:0006207">
    <property type="term" value="P:'de novo' pyrimidine nucleobase biosynthetic process"/>
    <property type="evidence" value="ECO:0007669"/>
    <property type="project" value="UniProtKB-UniRule"/>
</dbReference>
<keyword evidence="9 11" id="KW-0472">Membrane</keyword>
<feature type="binding site" evidence="11">
    <location>
        <position position="82"/>
    </location>
    <ligand>
        <name>substrate</name>
    </ligand>
</feature>
<feature type="binding site" evidence="11">
    <location>
        <begin position="78"/>
        <end position="82"/>
    </location>
    <ligand>
        <name>FMN</name>
        <dbReference type="ChEBI" id="CHEBI:58210"/>
    </ligand>
</feature>
<reference evidence="14" key="1">
    <citation type="submission" date="2017-05" db="EMBL/GenBank/DDBJ databases">
        <title>Physiological properties and genetic analysis related to exopolysaccharide production of fresh-water unicellular cyanobacterium Aphanothece sacrum, Suizenji Nori, that has been cultured as a food source in Japan.</title>
        <authorList>
            <person name="Kanesaki Y."/>
            <person name="Yoshikawa S."/>
            <person name="Ohki K."/>
        </authorList>
    </citation>
    <scope>NUCLEOTIDE SEQUENCE [LARGE SCALE GENOMIC DNA]</scope>
    <source>
        <strain evidence="14">FPU1</strain>
    </source>
</reference>
<dbReference type="Pfam" id="PF01180">
    <property type="entry name" value="DHO_dh"/>
    <property type="match status" value="1"/>
</dbReference>
<comment type="cofactor">
    <cofactor evidence="11">
        <name>FMN</name>
        <dbReference type="ChEBI" id="CHEBI:58210"/>
    </cofactor>
    <text evidence="11">Binds 1 FMN per subunit.</text>
</comment>
<dbReference type="Proteomes" id="UP000287247">
    <property type="component" value="Unassembled WGS sequence"/>
</dbReference>
<comment type="subcellular location">
    <subcellularLocation>
        <location evidence="11">Cell membrane</location>
        <topology evidence="11">Peripheral membrane protein</topology>
    </subcellularLocation>
    <subcellularLocation>
        <location evidence="2">Membrane</location>
    </subcellularLocation>
</comment>
<dbReference type="NCBIfam" id="NF003652">
    <property type="entry name" value="PRK05286.2-5"/>
    <property type="match status" value="1"/>
</dbReference>
<dbReference type="EC" id="1.3.5.2" evidence="11"/>
<dbReference type="InterPro" id="IPR001295">
    <property type="entry name" value="Dihydroorotate_DH_CS"/>
</dbReference>
<dbReference type="InterPro" id="IPR050074">
    <property type="entry name" value="DHO_dehydrogenase"/>
</dbReference>
<evidence type="ECO:0000313" key="14">
    <source>
        <dbReference type="Proteomes" id="UP000287247"/>
    </source>
</evidence>
<keyword evidence="6 11" id="KW-0288">FMN</keyword>
<feature type="binding site" evidence="11">
    <location>
        <position position="159"/>
    </location>
    <ligand>
        <name>FMN</name>
        <dbReference type="ChEBI" id="CHEBI:58210"/>
    </ligand>
</feature>
<comment type="function">
    <text evidence="1 11">Catalyzes the conversion of dihydroorotate to orotate with quinone as electron acceptor.</text>
</comment>
<dbReference type="InterPro" id="IPR005719">
    <property type="entry name" value="Dihydroorotate_DH_2"/>
</dbReference>
<proteinExistence type="inferred from homology"/>
<feature type="domain" description="Dihydroorotate dehydrogenase catalytic" evidence="12">
    <location>
        <begin position="61"/>
        <end position="360"/>
    </location>
</feature>
<keyword evidence="8 11" id="KW-0560">Oxidoreductase</keyword>